<protein>
    <recommendedName>
        <fullName evidence="1">Endoplasmic reticulum junction formation protein lunapark</fullName>
    </recommendedName>
</protein>
<keyword evidence="5" id="KW-1185">Reference proteome</keyword>
<dbReference type="GO" id="GO:0071788">
    <property type="term" value="P:endoplasmic reticulum tubular network maintenance"/>
    <property type="evidence" value="ECO:0007669"/>
    <property type="project" value="UniProtKB-UniRule"/>
</dbReference>
<comment type="caution">
    <text evidence="4">The sequence shown here is derived from an EMBL/GenBank/DDBJ whole genome shotgun (WGS) entry which is preliminary data.</text>
</comment>
<organism evidence="4 5">
    <name type="scientific">Sanghuangporus baumii</name>
    <name type="common">Phellinus baumii</name>
    <dbReference type="NCBI Taxonomy" id="108892"/>
    <lineage>
        <taxon>Eukaryota</taxon>
        <taxon>Fungi</taxon>
        <taxon>Dikarya</taxon>
        <taxon>Basidiomycota</taxon>
        <taxon>Agaricomycotina</taxon>
        <taxon>Agaricomycetes</taxon>
        <taxon>Hymenochaetales</taxon>
        <taxon>Hymenochaetaceae</taxon>
        <taxon>Sanghuangporus</taxon>
    </lineage>
</organism>
<feature type="region of interest" description="Disordered" evidence="2">
    <location>
        <begin position="132"/>
        <end position="199"/>
    </location>
</feature>
<feature type="compositionally biased region" description="Acidic residues" evidence="2">
    <location>
        <begin position="353"/>
        <end position="368"/>
    </location>
</feature>
<dbReference type="InterPro" id="IPR040115">
    <property type="entry name" value="Lnp"/>
</dbReference>
<keyword evidence="1" id="KW-0256">Endoplasmic reticulum</keyword>
<feature type="compositionally biased region" description="Polar residues" evidence="2">
    <location>
        <begin position="277"/>
        <end position="288"/>
    </location>
</feature>
<comment type="caution">
    <text evidence="1">Lacks conserved residue(s) required for the propagation of feature annotation.</text>
</comment>
<feature type="domain" description="Lunapark zinc ribbon" evidence="3">
    <location>
        <begin position="207"/>
        <end position="263"/>
    </location>
</feature>
<keyword evidence="1" id="KW-1133">Transmembrane helix</keyword>
<evidence type="ECO:0000256" key="1">
    <source>
        <dbReference type="RuleBase" id="RU367073"/>
    </source>
</evidence>
<evidence type="ECO:0000259" key="3">
    <source>
        <dbReference type="Pfam" id="PF10058"/>
    </source>
</evidence>
<feature type="compositionally biased region" description="Basic and acidic residues" evidence="2">
    <location>
        <begin position="308"/>
        <end position="318"/>
    </location>
</feature>
<keyword evidence="1" id="KW-0862">Zinc</keyword>
<sequence>MSIFDWFKKKEPEDYEQVLESLALDIQKRQARLSEIKLRERRTTLWITIYALTIWAAYVASWYVGWRPLKAFPIFIGPIIAQFSRRISQMWYARIENAEEKTLKELLSQQRTKVEEIKKKTNYYSTKHLIERYDPPSGFAGSPARPRPDAPPNQAQRGVQQQPTTPQRGPLGQPNGYPQPNRGQPSNMPVPDQQTPQAALVPPKKQWFDRLADALLGDDELGADGAKNRYALICQKCFAHNGLVKEELWEDTQFVCPKCGAFNPSMRALKAAHAGSRSPTSAQTQPQAQRRPGPRMSAPISGTGPSLRAEESSYDRRRSMPAPDVTTLTDEEEEQGQRPRRRRSPLAQNIPLPDDEEESEPEPQVEDVEGPHRRRRLIVVDDD</sequence>
<evidence type="ECO:0000313" key="4">
    <source>
        <dbReference type="EMBL" id="OCB91913.1"/>
    </source>
</evidence>
<feature type="transmembrane region" description="Helical" evidence="1">
    <location>
        <begin position="45"/>
        <end position="66"/>
    </location>
</feature>
<feature type="compositionally biased region" description="Polar residues" evidence="2">
    <location>
        <begin position="153"/>
        <end position="167"/>
    </location>
</feature>
<dbReference type="AlphaFoldDB" id="A0A9Q5I512"/>
<dbReference type="GO" id="GO:0008270">
    <property type="term" value="F:zinc ion binding"/>
    <property type="evidence" value="ECO:0007669"/>
    <property type="project" value="UniProtKB-KW"/>
</dbReference>
<dbReference type="Pfam" id="PF10058">
    <property type="entry name" value="Zn_ribbon_10"/>
    <property type="match status" value="1"/>
</dbReference>
<comment type="domain">
    <text evidence="1">The C4-type zinc finger motif is necessary both for its ER three-way tubular junction localization and formation.</text>
</comment>
<dbReference type="PANTHER" id="PTHR22166:SF12">
    <property type="entry name" value="ENDOPLASMIC RETICULUM JUNCTION FORMATION PROTEIN LUNAPARK"/>
    <property type="match status" value="1"/>
</dbReference>
<keyword evidence="1" id="KW-0863">Zinc-finger</keyword>
<gene>
    <name evidence="4" type="ORF">A7U60_g809</name>
</gene>
<feature type="compositionally biased region" description="Polar residues" evidence="2">
    <location>
        <begin position="176"/>
        <end position="197"/>
    </location>
</feature>
<dbReference type="GO" id="GO:1903373">
    <property type="term" value="P:positive regulation of endoplasmic reticulum tubular network organization"/>
    <property type="evidence" value="ECO:0007669"/>
    <property type="project" value="UniProtKB-UniRule"/>
</dbReference>
<keyword evidence="1" id="KW-0812">Transmembrane</keyword>
<reference evidence="4" key="1">
    <citation type="submission" date="2016-06" db="EMBL/GenBank/DDBJ databases">
        <title>Draft Genome sequence of the fungus Inonotus baumii.</title>
        <authorList>
            <person name="Zhu H."/>
            <person name="Lin W."/>
        </authorList>
    </citation>
    <scope>NUCLEOTIDE SEQUENCE</scope>
    <source>
        <strain evidence="4">821</strain>
    </source>
</reference>
<evidence type="ECO:0000256" key="2">
    <source>
        <dbReference type="SAM" id="MobiDB-lite"/>
    </source>
</evidence>
<comment type="function">
    <text evidence="1">Plays a role in determining ER morphology.</text>
</comment>
<dbReference type="OrthoDB" id="1725934at2759"/>
<keyword evidence="1" id="KW-0472">Membrane</keyword>
<comment type="subcellular location">
    <subcellularLocation>
        <location evidence="1">Endoplasmic reticulum membrane</location>
        <topology evidence="1">Multi-pass membrane protein</topology>
    </subcellularLocation>
</comment>
<accession>A0A9Q5I512</accession>
<dbReference type="InterPro" id="IPR019273">
    <property type="entry name" value="Lunapark_Znf"/>
</dbReference>
<feature type="region of interest" description="Disordered" evidence="2">
    <location>
        <begin position="270"/>
        <end position="383"/>
    </location>
</feature>
<keyword evidence="1" id="KW-0479">Metal-binding</keyword>
<dbReference type="Proteomes" id="UP000757232">
    <property type="component" value="Unassembled WGS sequence"/>
</dbReference>
<comment type="similarity">
    <text evidence="1">Belongs to the lunapark family.</text>
</comment>
<dbReference type="PANTHER" id="PTHR22166">
    <property type="entry name" value="ENDOPLASMIC RETICULUM JUNCTION FORMATION PROTEIN LUNAPARK"/>
    <property type="match status" value="1"/>
</dbReference>
<dbReference type="EMBL" id="LNZH02000051">
    <property type="protein sequence ID" value="OCB91913.1"/>
    <property type="molecule type" value="Genomic_DNA"/>
</dbReference>
<evidence type="ECO:0000313" key="5">
    <source>
        <dbReference type="Proteomes" id="UP000757232"/>
    </source>
</evidence>
<proteinExistence type="inferred from homology"/>
<dbReference type="GO" id="GO:0098826">
    <property type="term" value="C:endoplasmic reticulum tubular network membrane"/>
    <property type="evidence" value="ECO:0007669"/>
    <property type="project" value="UniProtKB-UniRule"/>
</dbReference>
<name>A0A9Q5I512_SANBA</name>